<keyword evidence="1" id="KW-1133">Transmembrane helix</keyword>
<organism evidence="2 3">
    <name type="scientific">Rhodococcus spongiicola</name>
    <dbReference type="NCBI Taxonomy" id="2487352"/>
    <lineage>
        <taxon>Bacteria</taxon>
        <taxon>Bacillati</taxon>
        <taxon>Actinomycetota</taxon>
        <taxon>Actinomycetes</taxon>
        <taxon>Mycobacteriales</taxon>
        <taxon>Nocardiaceae</taxon>
        <taxon>Rhodococcus</taxon>
    </lineage>
</organism>
<dbReference type="RefSeq" id="WP_127945846.1">
    <property type="nucleotide sequence ID" value="NZ_RKLN01000001.1"/>
</dbReference>
<keyword evidence="1" id="KW-0472">Membrane</keyword>
<evidence type="ECO:0000313" key="2">
    <source>
        <dbReference type="EMBL" id="RVW06533.1"/>
    </source>
</evidence>
<comment type="caution">
    <text evidence="2">The sequence shown here is derived from an EMBL/GenBank/DDBJ whole genome shotgun (WGS) entry which is preliminary data.</text>
</comment>
<keyword evidence="1" id="KW-0812">Transmembrane</keyword>
<evidence type="ECO:0000313" key="3">
    <source>
        <dbReference type="Proteomes" id="UP000284333"/>
    </source>
</evidence>
<accession>A0A3S3CVC5</accession>
<dbReference type="AlphaFoldDB" id="A0A3S3CVC5"/>
<reference evidence="2 3" key="1">
    <citation type="submission" date="2018-11" db="EMBL/GenBank/DDBJ databases">
        <title>Rhodococcus spongicola sp. nov. and Rhodococcus xishaensis sp. nov. from marine sponges.</title>
        <authorList>
            <person name="Li L."/>
            <person name="Lin H.W."/>
        </authorList>
    </citation>
    <scope>NUCLEOTIDE SEQUENCE [LARGE SCALE GENOMIC DNA]</scope>
    <source>
        <strain evidence="2 3">LHW50502</strain>
    </source>
</reference>
<proteinExistence type="predicted"/>
<sequence>MNPLVDRGEPPSVACLHPDTVVRTDDIGPYELCHDCHRVVDDRGQWDPLESVDDCNATLAVVVCVSAVVFTAALVVGLLGSWRFT</sequence>
<protein>
    <submittedName>
        <fullName evidence="2">Uncharacterized protein</fullName>
    </submittedName>
</protein>
<evidence type="ECO:0000256" key="1">
    <source>
        <dbReference type="SAM" id="Phobius"/>
    </source>
</evidence>
<gene>
    <name evidence="2" type="ORF">EF834_03755</name>
</gene>
<feature type="transmembrane region" description="Helical" evidence="1">
    <location>
        <begin position="57"/>
        <end position="79"/>
    </location>
</feature>
<dbReference type="EMBL" id="RKLN01000001">
    <property type="protein sequence ID" value="RVW06533.1"/>
    <property type="molecule type" value="Genomic_DNA"/>
</dbReference>
<name>A0A3S3CVC5_9NOCA</name>
<keyword evidence="3" id="KW-1185">Reference proteome</keyword>
<dbReference type="Proteomes" id="UP000284333">
    <property type="component" value="Unassembled WGS sequence"/>
</dbReference>